<organism evidence="2 3">
    <name type="scientific">Christiangramia salexigens</name>
    <dbReference type="NCBI Taxonomy" id="1913577"/>
    <lineage>
        <taxon>Bacteria</taxon>
        <taxon>Pseudomonadati</taxon>
        <taxon>Bacteroidota</taxon>
        <taxon>Flavobacteriia</taxon>
        <taxon>Flavobacteriales</taxon>
        <taxon>Flavobacteriaceae</taxon>
        <taxon>Christiangramia</taxon>
    </lineage>
</organism>
<dbReference type="EMBL" id="CP018153">
    <property type="protein sequence ID" value="APG60824.1"/>
    <property type="molecule type" value="Genomic_DNA"/>
</dbReference>
<keyword evidence="1" id="KW-0802">TPR repeat</keyword>
<evidence type="ECO:0000313" key="2">
    <source>
        <dbReference type="EMBL" id="APG60824.1"/>
    </source>
</evidence>
<dbReference type="KEGG" id="grl:LPB144_10585"/>
<dbReference type="InterPro" id="IPR011990">
    <property type="entry name" value="TPR-like_helical_dom_sf"/>
</dbReference>
<dbReference type="Pfam" id="PF13181">
    <property type="entry name" value="TPR_8"/>
    <property type="match status" value="2"/>
</dbReference>
<dbReference type="PROSITE" id="PS51257">
    <property type="entry name" value="PROKAR_LIPOPROTEIN"/>
    <property type="match status" value="1"/>
</dbReference>
<feature type="repeat" description="TPR" evidence="1">
    <location>
        <begin position="230"/>
        <end position="263"/>
    </location>
</feature>
<dbReference type="PROSITE" id="PS50005">
    <property type="entry name" value="TPR"/>
    <property type="match status" value="2"/>
</dbReference>
<dbReference type="AlphaFoldDB" id="A0A1L3J6U4"/>
<feature type="repeat" description="TPR" evidence="1">
    <location>
        <begin position="307"/>
        <end position="340"/>
    </location>
</feature>
<reference evidence="2 3" key="1">
    <citation type="submission" date="2016-11" db="EMBL/GenBank/DDBJ databases">
        <title>Gramella sp. LPB0144 isolated from marine environment.</title>
        <authorList>
            <person name="Kim E."/>
            <person name="Yi H."/>
        </authorList>
    </citation>
    <scope>NUCLEOTIDE SEQUENCE [LARGE SCALE GENOMIC DNA]</scope>
    <source>
        <strain evidence="2 3">LPB0144</strain>
    </source>
</reference>
<sequence>MNTITRFTLFLLLSATVLSCSRKKNSFINRNFHAVTAEYNTLYNGRLAIEQGREEIDQNYADNYWDILPVERLDVDEKILLPDSVRNKNFGRAEEKAVKAIQKHSMQIKGKEQNPQMDEAYLLLGKSRYFDQRFIPALDAFNYILYRYPASDNINHARIWREKTNIRLENEKLAIKNLKKILDSDRLEKQDIADANASLAQAYINLNHLDSAVTRISRAAEFTKKDSEKGRYYFILGQLHNNLGETREANLAFDEVIEMNRKSPRIYLVNAYVQKARNYDLSNGNEEYLLDLLTELEKDRENRPYLDKIYFQLGEYYNKLDSTALAVEYYNKSLRSPSSDVYLKSINYEILANIEFDQANYETAGKYYDSTLTYMSPELLEFRSIKKKRENLEDVIRYERIADETDSILSLSKLSEEDQIAYFKDYTDKMKTMAIKDMEKGELPVYTSAIGPPAAFPPAAVPSAGGDANSANSFYFYNPIRLSRGAQEFLRVWGSRELADNWRWGSSAVKQSSINARERIVDINLDNNPVYDPMTYVSQIPNKKTVLDSLATQRNLAYYQLGIIYNENYREYELAAERLEFLLENEPEERLILPAKYNLYKIYGAQARIAEQDRIKQDILTNYPDSRYAQFIRNPESIDKEINSPEALYGELYKEFENQRYQYVLEKANEYIAQFTGDPIIPKLELLKAQVNARLYGLEAYSEALNYVALTYPQSQEGKRAQKLLNTSIPELKNLNFILDSLQQNYKLVYLMEKSTDNSDKKLSELIKKAIKDLEYNSLSVSIDTYTPEESFVVIHGLSSESRALGFRELLQNNKDYKIDREAFVISAENYRIVQIKKNLRTYRVQN</sequence>
<proteinExistence type="predicted"/>
<dbReference type="InterPro" id="IPR019734">
    <property type="entry name" value="TPR_rpt"/>
</dbReference>
<gene>
    <name evidence="2" type="ORF">LPB144_10585</name>
</gene>
<evidence type="ECO:0000256" key="1">
    <source>
        <dbReference type="PROSITE-ProRule" id="PRU00339"/>
    </source>
</evidence>
<dbReference type="STRING" id="1913577.LPB144_10585"/>
<name>A0A1L3J6U4_9FLAO</name>
<evidence type="ECO:0008006" key="4">
    <source>
        <dbReference type="Google" id="ProtNLM"/>
    </source>
</evidence>
<evidence type="ECO:0000313" key="3">
    <source>
        <dbReference type="Proteomes" id="UP000182510"/>
    </source>
</evidence>
<dbReference type="RefSeq" id="WP_072553512.1">
    <property type="nucleotide sequence ID" value="NZ_CP018153.1"/>
</dbReference>
<accession>A0A1L3J6U4</accession>
<keyword evidence="3" id="KW-1185">Reference proteome</keyword>
<dbReference type="Gene3D" id="1.25.40.10">
    <property type="entry name" value="Tetratricopeptide repeat domain"/>
    <property type="match status" value="4"/>
</dbReference>
<protein>
    <recommendedName>
        <fullName evidence="4">Gliding motility protein</fullName>
    </recommendedName>
</protein>
<dbReference type="SMART" id="SM00028">
    <property type="entry name" value="TPR"/>
    <property type="match status" value="3"/>
</dbReference>
<dbReference type="Proteomes" id="UP000182510">
    <property type="component" value="Chromosome"/>
</dbReference>
<dbReference type="OrthoDB" id="1522549at2"/>
<dbReference type="SUPFAM" id="SSF48452">
    <property type="entry name" value="TPR-like"/>
    <property type="match status" value="1"/>
</dbReference>